<proteinExistence type="predicted"/>
<gene>
    <name evidence="1" type="ORF">Fot_34862</name>
</gene>
<dbReference type="EMBL" id="JBFOLJ010000010">
    <property type="protein sequence ID" value="KAL2501014.1"/>
    <property type="molecule type" value="Genomic_DNA"/>
</dbReference>
<keyword evidence="2" id="KW-1185">Reference proteome</keyword>
<organism evidence="1 2">
    <name type="scientific">Forsythia ovata</name>
    <dbReference type="NCBI Taxonomy" id="205694"/>
    <lineage>
        <taxon>Eukaryota</taxon>
        <taxon>Viridiplantae</taxon>
        <taxon>Streptophyta</taxon>
        <taxon>Embryophyta</taxon>
        <taxon>Tracheophyta</taxon>
        <taxon>Spermatophyta</taxon>
        <taxon>Magnoliopsida</taxon>
        <taxon>eudicotyledons</taxon>
        <taxon>Gunneridae</taxon>
        <taxon>Pentapetalae</taxon>
        <taxon>asterids</taxon>
        <taxon>lamiids</taxon>
        <taxon>Lamiales</taxon>
        <taxon>Oleaceae</taxon>
        <taxon>Forsythieae</taxon>
        <taxon>Forsythia</taxon>
    </lineage>
</organism>
<comment type="caution">
    <text evidence="1">The sequence shown here is derived from an EMBL/GenBank/DDBJ whole genome shotgun (WGS) entry which is preliminary data.</text>
</comment>
<reference evidence="2" key="1">
    <citation type="submission" date="2024-07" db="EMBL/GenBank/DDBJ databases">
        <title>Two chromosome-level genome assemblies of Korean endemic species Abeliophyllum distichum and Forsythia ovata (Oleaceae).</title>
        <authorList>
            <person name="Jang H."/>
        </authorList>
    </citation>
    <scope>NUCLEOTIDE SEQUENCE [LARGE SCALE GENOMIC DNA]</scope>
</reference>
<dbReference type="AlphaFoldDB" id="A0ABD1SLB3"/>
<accession>A0ABD1SLB3</accession>
<evidence type="ECO:0000313" key="2">
    <source>
        <dbReference type="Proteomes" id="UP001604277"/>
    </source>
</evidence>
<protein>
    <submittedName>
        <fullName evidence="1">Uncharacterized protein</fullName>
    </submittedName>
</protein>
<sequence length="119" mass="13775">MSLVKGWKKFFFVRDEWEFCPEKQQKRPSLSESDNEDIKKLFEIPDKEGSLSSLIDKNKVYELKYTSGQVVEALWWLPTDSSTNLFWLASTWLSHTTIADAVFDPIEKAMVGPSSHFPL</sequence>
<name>A0ABD1SLB3_9LAMI</name>
<dbReference type="Proteomes" id="UP001604277">
    <property type="component" value="Unassembled WGS sequence"/>
</dbReference>
<evidence type="ECO:0000313" key="1">
    <source>
        <dbReference type="EMBL" id="KAL2501014.1"/>
    </source>
</evidence>